<evidence type="ECO:0000256" key="2">
    <source>
        <dbReference type="SAM" id="Phobius"/>
    </source>
</evidence>
<reference evidence="4 5" key="1">
    <citation type="submission" date="2024-10" db="EMBL/GenBank/DDBJ databases">
        <title>The Natural Products Discovery Center: Release of the First 8490 Sequenced Strains for Exploring Actinobacteria Biosynthetic Diversity.</title>
        <authorList>
            <person name="Kalkreuter E."/>
            <person name="Kautsar S.A."/>
            <person name="Yang D."/>
            <person name="Bader C.D."/>
            <person name="Teijaro C.N."/>
            <person name="Fluegel L."/>
            <person name="Davis C.M."/>
            <person name="Simpson J.R."/>
            <person name="Lauterbach L."/>
            <person name="Steele A.D."/>
            <person name="Gui C."/>
            <person name="Meng S."/>
            <person name="Li G."/>
            <person name="Viehrig K."/>
            <person name="Ye F."/>
            <person name="Su P."/>
            <person name="Kiefer A.F."/>
            <person name="Nichols A."/>
            <person name="Cepeda A.J."/>
            <person name="Yan W."/>
            <person name="Fan B."/>
            <person name="Jiang Y."/>
            <person name="Adhikari A."/>
            <person name="Zheng C.-J."/>
            <person name="Schuster L."/>
            <person name="Cowan T.M."/>
            <person name="Smanski M.J."/>
            <person name="Chevrette M.G."/>
            <person name="De Carvalho L.P.S."/>
            <person name="Shen B."/>
        </authorList>
    </citation>
    <scope>NUCLEOTIDE SEQUENCE [LARGE SCALE GENOMIC DNA]</scope>
    <source>
        <strain evidence="4 5">NPDC004045</strain>
    </source>
</reference>
<feature type="transmembrane region" description="Helical" evidence="2">
    <location>
        <begin position="44"/>
        <end position="63"/>
    </location>
</feature>
<dbReference type="InterPro" id="IPR046706">
    <property type="entry name" value="DUF6779"/>
</dbReference>
<dbReference type="Pfam" id="PF20570">
    <property type="entry name" value="DUF6779"/>
    <property type="match status" value="1"/>
</dbReference>
<keyword evidence="5" id="KW-1185">Reference proteome</keyword>
<keyword evidence="2" id="KW-0472">Membrane</keyword>
<dbReference type="Proteomes" id="UP001601444">
    <property type="component" value="Unassembled WGS sequence"/>
</dbReference>
<comment type="caution">
    <text evidence="4">The sequence shown here is derived from an EMBL/GenBank/DDBJ whole genome shotgun (WGS) entry which is preliminary data.</text>
</comment>
<name>A0ABW6PHC2_9NOCA</name>
<organism evidence="4 5">
    <name type="scientific">Nocardia thailandica</name>
    <dbReference type="NCBI Taxonomy" id="257275"/>
    <lineage>
        <taxon>Bacteria</taxon>
        <taxon>Bacillati</taxon>
        <taxon>Actinomycetota</taxon>
        <taxon>Actinomycetes</taxon>
        <taxon>Mycobacteriales</taxon>
        <taxon>Nocardiaceae</taxon>
        <taxon>Nocardia</taxon>
    </lineage>
</organism>
<feature type="transmembrane region" description="Helical" evidence="2">
    <location>
        <begin position="20"/>
        <end position="38"/>
    </location>
</feature>
<keyword evidence="2" id="KW-1133">Transmembrane helix</keyword>
<dbReference type="EMBL" id="JBIAMX010000001">
    <property type="protein sequence ID" value="MFF0541786.1"/>
    <property type="molecule type" value="Genomic_DNA"/>
</dbReference>
<gene>
    <name evidence="4" type="ORF">ACFYTF_03020</name>
</gene>
<evidence type="ECO:0000313" key="4">
    <source>
        <dbReference type="EMBL" id="MFF0541786.1"/>
    </source>
</evidence>
<proteinExistence type="predicted"/>
<evidence type="ECO:0000259" key="3">
    <source>
        <dbReference type="Pfam" id="PF20570"/>
    </source>
</evidence>
<feature type="compositionally biased region" description="Low complexity" evidence="1">
    <location>
        <begin position="290"/>
        <end position="308"/>
    </location>
</feature>
<accession>A0ABW6PHC2</accession>
<feature type="domain" description="DUF6779" evidence="3">
    <location>
        <begin position="46"/>
        <end position="146"/>
    </location>
</feature>
<feature type="compositionally biased region" description="Low complexity" evidence="1">
    <location>
        <begin position="269"/>
        <end position="278"/>
    </location>
</feature>
<sequence>MVSSSRSTTARRRRVDAGKFLTGALILLGVIASTFLIFSDNVQFVRVGLVAALWAAVVAAFAATRYRKEAAVDSAKVRDIQTVYELQLEREINARREYEMGVEARVRAEVGADATEIAALRAELTVLRESLQRLFDGAMPEERVALGSTTVEALPGGNFDAFADHEADFFDNPADAGPLPAGHGQLSPSSLKPVFEPGHPESATFADPYDDPVTAETSAVVLDDFIRAHAAVPSNQPSFPDPFVPEATQAPEPPYEPYAAQQGHPGDQPAAAEAGPGKPKSKASPPPRLVAPVAPAQAPAAEPAATPASEITGDLPIGTSSRRRRREAEGEQRLSVADIMANLRSETTGS</sequence>
<feature type="region of interest" description="Disordered" evidence="1">
    <location>
        <begin position="232"/>
        <end position="350"/>
    </location>
</feature>
<dbReference type="RefSeq" id="WP_387698860.1">
    <property type="nucleotide sequence ID" value="NZ_JBIAMX010000001.1"/>
</dbReference>
<evidence type="ECO:0000313" key="5">
    <source>
        <dbReference type="Proteomes" id="UP001601444"/>
    </source>
</evidence>
<protein>
    <submittedName>
        <fullName evidence="4">DUF6779 domain-containing protein</fullName>
    </submittedName>
</protein>
<evidence type="ECO:0000256" key="1">
    <source>
        <dbReference type="SAM" id="MobiDB-lite"/>
    </source>
</evidence>
<keyword evidence="2" id="KW-0812">Transmembrane</keyword>